<accession>A0A9J6FM53</accession>
<proteinExistence type="predicted"/>
<evidence type="ECO:0000256" key="1">
    <source>
        <dbReference type="SAM" id="MobiDB-lite"/>
    </source>
</evidence>
<protein>
    <submittedName>
        <fullName evidence="2">Uncharacterized protein</fullName>
    </submittedName>
</protein>
<evidence type="ECO:0000313" key="3">
    <source>
        <dbReference type="Proteomes" id="UP000821853"/>
    </source>
</evidence>
<reference evidence="2 3" key="1">
    <citation type="journal article" date="2020" name="Cell">
        <title>Large-Scale Comparative Analyses of Tick Genomes Elucidate Their Genetic Diversity and Vector Capacities.</title>
        <authorList>
            <consortium name="Tick Genome and Microbiome Consortium (TIGMIC)"/>
            <person name="Jia N."/>
            <person name="Wang J."/>
            <person name="Shi W."/>
            <person name="Du L."/>
            <person name="Sun Y."/>
            <person name="Zhan W."/>
            <person name="Jiang J.F."/>
            <person name="Wang Q."/>
            <person name="Zhang B."/>
            <person name="Ji P."/>
            <person name="Bell-Sakyi L."/>
            <person name="Cui X.M."/>
            <person name="Yuan T.T."/>
            <person name="Jiang B.G."/>
            <person name="Yang W.F."/>
            <person name="Lam T.T."/>
            <person name="Chang Q.C."/>
            <person name="Ding S.J."/>
            <person name="Wang X.J."/>
            <person name="Zhu J.G."/>
            <person name="Ruan X.D."/>
            <person name="Zhao L."/>
            <person name="Wei J.T."/>
            <person name="Ye R.Z."/>
            <person name="Que T.C."/>
            <person name="Du C.H."/>
            <person name="Zhou Y.H."/>
            <person name="Cheng J.X."/>
            <person name="Dai P.F."/>
            <person name="Guo W.B."/>
            <person name="Han X.H."/>
            <person name="Huang E.J."/>
            <person name="Li L.F."/>
            <person name="Wei W."/>
            <person name="Gao Y.C."/>
            <person name="Liu J.Z."/>
            <person name="Shao H.Z."/>
            <person name="Wang X."/>
            <person name="Wang C.C."/>
            <person name="Yang T.C."/>
            <person name="Huo Q.B."/>
            <person name="Li W."/>
            <person name="Chen H.Y."/>
            <person name="Chen S.E."/>
            <person name="Zhou L.G."/>
            <person name="Ni X.B."/>
            <person name="Tian J.H."/>
            <person name="Sheng Y."/>
            <person name="Liu T."/>
            <person name="Pan Y.S."/>
            <person name="Xia L.Y."/>
            <person name="Li J."/>
            <person name="Zhao F."/>
            <person name="Cao W.C."/>
        </authorList>
    </citation>
    <scope>NUCLEOTIDE SEQUENCE [LARGE SCALE GENOMIC DNA]</scope>
    <source>
        <strain evidence="2">HaeL-2018</strain>
    </source>
</reference>
<sequence>MATAADGTAVRPSAPAGKRVGDNVFQSGHKTELSADRRSRRPPPPALVTGAVVATRVARLCNRVESPNTGGVGEARARNLCNKAGGLLTQLRGHDAYHGPLHSAGVPLLTMQSASAISCAAVAALQDRKRGTSRAEVDRASSLSGACRSSTAVALSETPFCRAVRATPKRNAFCTVAEQFATHV</sequence>
<keyword evidence="3" id="KW-1185">Reference proteome</keyword>
<name>A0A9J6FM53_HAELO</name>
<comment type="caution">
    <text evidence="2">The sequence shown here is derived from an EMBL/GenBank/DDBJ whole genome shotgun (WGS) entry which is preliminary data.</text>
</comment>
<dbReference type="VEuPathDB" id="VectorBase:HLOH_054841"/>
<organism evidence="2 3">
    <name type="scientific">Haemaphysalis longicornis</name>
    <name type="common">Bush tick</name>
    <dbReference type="NCBI Taxonomy" id="44386"/>
    <lineage>
        <taxon>Eukaryota</taxon>
        <taxon>Metazoa</taxon>
        <taxon>Ecdysozoa</taxon>
        <taxon>Arthropoda</taxon>
        <taxon>Chelicerata</taxon>
        <taxon>Arachnida</taxon>
        <taxon>Acari</taxon>
        <taxon>Parasitiformes</taxon>
        <taxon>Ixodida</taxon>
        <taxon>Ixodoidea</taxon>
        <taxon>Ixodidae</taxon>
        <taxon>Haemaphysalinae</taxon>
        <taxon>Haemaphysalis</taxon>
    </lineage>
</organism>
<gene>
    <name evidence="2" type="ORF">HPB48_003410</name>
</gene>
<dbReference type="Proteomes" id="UP000821853">
    <property type="component" value="Chromosome 10"/>
</dbReference>
<evidence type="ECO:0000313" key="2">
    <source>
        <dbReference type="EMBL" id="KAH9364218.1"/>
    </source>
</evidence>
<feature type="region of interest" description="Disordered" evidence="1">
    <location>
        <begin position="1"/>
        <end position="47"/>
    </location>
</feature>
<dbReference type="EMBL" id="JABSTR010000002">
    <property type="protein sequence ID" value="KAH9364218.1"/>
    <property type="molecule type" value="Genomic_DNA"/>
</dbReference>
<dbReference type="AlphaFoldDB" id="A0A9J6FM53"/>